<comment type="function">
    <text evidence="2 4">Binds together with bS18 to 16S ribosomal RNA.</text>
</comment>
<dbReference type="GO" id="GO:0070181">
    <property type="term" value="F:small ribosomal subunit rRNA binding"/>
    <property type="evidence" value="ECO:0007669"/>
    <property type="project" value="TreeGrafter"/>
</dbReference>
<dbReference type="GO" id="GO:0005840">
    <property type="term" value="C:ribosome"/>
    <property type="evidence" value="ECO:0007669"/>
    <property type="project" value="UniProtKB-KW"/>
</dbReference>
<proteinExistence type="inferred from homology"/>
<gene>
    <name evidence="4" type="primary">rpsF</name>
    <name evidence="5" type="ORF">RASY3_07480</name>
</gene>
<dbReference type="InterPro" id="IPR020814">
    <property type="entry name" value="Ribosomal_S6_plastid/chlpt"/>
</dbReference>
<dbReference type="GO" id="GO:0003735">
    <property type="term" value="F:structural constituent of ribosome"/>
    <property type="evidence" value="ECO:0007669"/>
    <property type="project" value="InterPro"/>
</dbReference>
<dbReference type="PANTHER" id="PTHR21011:SF1">
    <property type="entry name" value="SMALL RIBOSOMAL SUBUNIT PROTEIN BS6M"/>
    <property type="match status" value="1"/>
</dbReference>
<evidence type="ECO:0000256" key="4">
    <source>
        <dbReference type="HAMAP-Rule" id="MF_00360"/>
    </source>
</evidence>
<evidence type="ECO:0000256" key="2">
    <source>
        <dbReference type="ARBA" id="ARBA00035104"/>
    </source>
</evidence>
<dbReference type="GO" id="GO:0005737">
    <property type="term" value="C:cytoplasm"/>
    <property type="evidence" value="ECO:0007669"/>
    <property type="project" value="UniProtKB-ARBA"/>
</dbReference>
<dbReference type="Pfam" id="PF01250">
    <property type="entry name" value="Ribosomal_S6"/>
    <property type="match status" value="1"/>
</dbReference>
<keyword evidence="4 5" id="KW-0689">Ribosomal protein</keyword>
<dbReference type="InterPro" id="IPR014717">
    <property type="entry name" value="Transl_elong_EF1B/ribsomal_bS6"/>
</dbReference>
<sequence length="96" mass="11059">MAKINENYEAMVIFSQKLDEEGVNALTTKFDDMIKANAENVELNVWGKRKLAYEINYETEGTYVLWSFNSKTEFPAELERVLGITDGVIRFLITTK</sequence>
<comment type="caution">
    <text evidence="5">The sequence shown here is derived from an EMBL/GenBank/DDBJ whole genome shotgun (WGS) entry which is preliminary data.</text>
</comment>
<dbReference type="SUPFAM" id="SSF54995">
    <property type="entry name" value="Ribosomal protein S6"/>
    <property type="match status" value="1"/>
</dbReference>
<dbReference type="Proteomes" id="UP000021369">
    <property type="component" value="Unassembled WGS sequence"/>
</dbReference>
<dbReference type="NCBIfam" id="TIGR00166">
    <property type="entry name" value="S6"/>
    <property type="match status" value="1"/>
</dbReference>
<dbReference type="Gene3D" id="3.30.70.60">
    <property type="match status" value="1"/>
</dbReference>
<dbReference type="RefSeq" id="WP_024855862.1">
    <property type="nucleotide sequence ID" value="NZ_JEOB01000002.1"/>
</dbReference>
<dbReference type="InterPro" id="IPR000529">
    <property type="entry name" value="Ribosomal_bS6"/>
</dbReference>
<dbReference type="EMBL" id="JEOB01000002">
    <property type="protein sequence ID" value="EXM39661.1"/>
    <property type="molecule type" value="Genomic_DNA"/>
</dbReference>
<evidence type="ECO:0000256" key="1">
    <source>
        <dbReference type="ARBA" id="ARBA00009512"/>
    </source>
</evidence>
<evidence type="ECO:0000313" key="6">
    <source>
        <dbReference type="Proteomes" id="UP000021369"/>
    </source>
</evidence>
<dbReference type="HAMAP" id="MF_00360">
    <property type="entry name" value="Ribosomal_bS6"/>
    <property type="match status" value="1"/>
</dbReference>
<evidence type="ECO:0000256" key="3">
    <source>
        <dbReference type="ARBA" id="ARBA00035294"/>
    </source>
</evidence>
<accession>A0A011VWN4</accession>
<protein>
    <recommendedName>
        <fullName evidence="3 4">Small ribosomal subunit protein bS6</fullName>
    </recommendedName>
</protein>
<dbReference type="GO" id="GO:1990904">
    <property type="term" value="C:ribonucleoprotein complex"/>
    <property type="evidence" value="ECO:0007669"/>
    <property type="project" value="UniProtKB-KW"/>
</dbReference>
<name>A0A011VWN4_RUMAL</name>
<comment type="similarity">
    <text evidence="1 4">Belongs to the bacterial ribosomal protein bS6 family.</text>
</comment>
<keyword evidence="4" id="KW-0694">RNA-binding</keyword>
<dbReference type="PANTHER" id="PTHR21011">
    <property type="entry name" value="MITOCHONDRIAL 28S RIBOSOMAL PROTEIN S6"/>
    <property type="match status" value="1"/>
</dbReference>
<dbReference type="CDD" id="cd00473">
    <property type="entry name" value="bS6"/>
    <property type="match status" value="1"/>
</dbReference>
<evidence type="ECO:0000313" key="5">
    <source>
        <dbReference type="EMBL" id="EXM39661.1"/>
    </source>
</evidence>
<keyword evidence="6" id="KW-1185">Reference proteome</keyword>
<dbReference type="AlphaFoldDB" id="A0A011VWN4"/>
<organism evidence="5 6">
    <name type="scientific">Ruminococcus albus SY3</name>
    <dbReference type="NCBI Taxonomy" id="1341156"/>
    <lineage>
        <taxon>Bacteria</taxon>
        <taxon>Bacillati</taxon>
        <taxon>Bacillota</taxon>
        <taxon>Clostridia</taxon>
        <taxon>Eubacteriales</taxon>
        <taxon>Oscillospiraceae</taxon>
        <taxon>Ruminococcus</taxon>
    </lineage>
</organism>
<dbReference type="InterPro" id="IPR035980">
    <property type="entry name" value="Ribosomal_bS6_sf"/>
</dbReference>
<keyword evidence="4" id="KW-0687">Ribonucleoprotein</keyword>
<dbReference type="GO" id="GO:0006412">
    <property type="term" value="P:translation"/>
    <property type="evidence" value="ECO:0007669"/>
    <property type="project" value="UniProtKB-UniRule"/>
</dbReference>
<dbReference type="PATRIC" id="fig|1341156.4.peg.1910"/>
<dbReference type="OrthoDB" id="9812702at2"/>
<keyword evidence="4" id="KW-0699">rRNA-binding</keyword>
<reference evidence="5 6" key="1">
    <citation type="submission" date="2013-06" db="EMBL/GenBank/DDBJ databases">
        <title>Rumen cellulosomics: divergent fiber-degrading strategies revealed by comparative genome-wide analysis of six Ruminococcal strains.</title>
        <authorList>
            <person name="Dassa B."/>
            <person name="Borovok I."/>
            <person name="Lamed R."/>
            <person name="Flint H."/>
            <person name="Yeoman C.J."/>
            <person name="White B."/>
            <person name="Bayer E.A."/>
        </authorList>
    </citation>
    <scope>NUCLEOTIDE SEQUENCE [LARGE SCALE GENOMIC DNA]</scope>
    <source>
        <strain evidence="5 6">SY3</strain>
    </source>
</reference>